<dbReference type="SUPFAM" id="SSF53474">
    <property type="entry name" value="alpha/beta-Hydrolases"/>
    <property type="match status" value="1"/>
</dbReference>
<name>A0ABV7QLQ6_9PSEU</name>
<dbReference type="RefSeq" id="WP_377872178.1">
    <property type="nucleotide sequence ID" value="NZ_JBHMAY010000037.1"/>
</dbReference>
<keyword evidence="4" id="KW-1185">Reference proteome</keyword>
<dbReference type="InterPro" id="IPR029058">
    <property type="entry name" value="AB_hydrolase_fold"/>
</dbReference>
<dbReference type="Pfam" id="PF00975">
    <property type="entry name" value="Thioesterase"/>
    <property type="match status" value="1"/>
</dbReference>
<evidence type="ECO:0000313" key="4">
    <source>
        <dbReference type="Proteomes" id="UP001595764"/>
    </source>
</evidence>
<dbReference type="EMBL" id="JBHRWI010000039">
    <property type="protein sequence ID" value="MFC3514260.1"/>
    <property type="molecule type" value="Genomic_DNA"/>
</dbReference>
<dbReference type="PANTHER" id="PTHR11487">
    <property type="entry name" value="THIOESTERASE"/>
    <property type="match status" value="1"/>
</dbReference>
<evidence type="ECO:0000259" key="2">
    <source>
        <dbReference type="Pfam" id="PF00975"/>
    </source>
</evidence>
<proteinExistence type="inferred from homology"/>
<accession>A0ABV7QLQ6</accession>
<comment type="similarity">
    <text evidence="1">Belongs to the thioesterase family.</text>
</comment>
<dbReference type="Gene3D" id="3.40.50.1820">
    <property type="entry name" value="alpha/beta hydrolase"/>
    <property type="match status" value="1"/>
</dbReference>
<dbReference type="InterPro" id="IPR012223">
    <property type="entry name" value="TEII"/>
</dbReference>
<dbReference type="PANTHER" id="PTHR11487:SF0">
    <property type="entry name" value="S-ACYL FATTY ACID SYNTHASE THIOESTERASE, MEDIUM CHAIN"/>
    <property type="match status" value="1"/>
</dbReference>
<evidence type="ECO:0000256" key="1">
    <source>
        <dbReference type="ARBA" id="ARBA00007169"/>
    </source>
</evidence>
<protein>
    <submittedName>
        <fullName evidence="3">Thioesterase II family protein</fullName>
    </submittedName>
</protein>
<dbReference type="InterPro" id="IPR001031">
    <property type="entry name" value="Thioesterase"/>
</dbReference>
<evidence type="ECO:0000313" key="3">
    <source>
        <dbReference type="EMBL" id="MFC3514260.1"/>
    </source>
</evidence>
<feature type="domain" description="Thioesterase" evidence="2">
    <location>
        <begin position="20"/>
        <end position="240"/>
    </location>
</feature>
<gene>
    <name evidence="3" type="ORF">ACFORO_29115</name>
</gene>
<comment type="caution">
    <text evidence="3">The sequence shown here is derived from an EMBL/GenBank/DDBJ whole genome shotgun (WGS) entry which is preliminary data.</text>
</comment>
<dbReference type="Proteomes" id="UP001595764">
    <property type="component" value="Unassembled WGS sequence"/>
</dbReference>
<reference evidence="4" key="1">
    <citation type="journal article" date="2019" name="Int. J. Syst. Evol. Microbiol.">
        <title>The Global Catalogue of Microorganisms (GCM) 10K type strain sequencing project: providing services to taxonomists for standard genome sequencing and annotation.</title>
        <authorList>
            <consortium name="The Broad Institute Genomics Platform"/>
            <consortium name="The Broad Institute Genome Sequencing Center for Infectious Disease"/>
            <person name="Wu L."/>
            <person name="Ma J."/>
        </authorList>
    </citation>
    <scope>NUCLEOTIDE SEQUENCE [LARGE SCALE GENOMIC DNA]</scope>
    <source>
        <strain evidence="4">CGMCC 4.7682</strain>
    </source>
</reference>
<organism evidence="3 4">
    <name type="scientific">Amycolatopsis halotolerans</name>
    <dbReference type="NCBI Taxonomy" id="330083"/>
    <lineage>
        <taxon>Bacteria</taxon>
        <taxon>Bacillati</taxon>
        <taxon>Actinomycetota</taxon>
        <taxon>Actinomycetes</taxon>
        <taxon>Pseudonocardiales</taxon>
        <taxon>Pseudonocardiaceae</taxon>
        <taxon>Amycolatopsis</taxon>
    </lineage>
</organism>
<sequence>MSTNPLWYQAFEPRPAAQVRLYCLPCAGGGASSYRPWTPFVPEWAELRAVRLPGRQARHREPSFDDCDTAARALAGWLSEENAPYALFGHSMGAMLAYRATRFLLADGARPPVFLASACWPVRGVPPETMPATNDDDETFCAKVAGMGGAASELLADPDVRELVLPVLRADFALCHSYQYREEPPLPMPVSVYGGADDPVTVADSLGAWKAHADRLTGPRLFPGGHFFLQERTDEFAGIVFGELAAALRTVPLPADQGARP</sequence>